<evidence type="ECO:0000256" key="3">
    <source>
        <dbReference type="ARBA" id="ARBA00022475"/>
    </source>
</evidence>
<evidence type="ECO:0000256" key="8">
    <source>
        <dbReference type="RuleBase" id="RU363032"/>
    </source>
</evidence>
<dbReference type="PROSITE" id="PS50928">
    <property type="entry name" value="ABC_TM1"/>
    <property type="match status" value="1"/>
</dbReference>
<feature type="transmembrane region" description="Helical" evidence="8">
    <location>
        <begin position="224"/>
        <end position="243"/>
    </location>
</feature>
<evidence type="ECO:0000256" key="7">
    <source>
        <dbReference type="ARBA" id="ARBA00023136"/>
    </source>
</evidence>
<evidence type="ECO:0000256" key="2">
    <source>
        <dbReference type="ARBA" id="ARBA00022448"/>
    </source>
</evidence>
<feature type="transmembrane region" description="Helical" evidence="8">
    <location>
        <begin position="54"/>
        <end position="77"/>
    </location>
</feature>
<gene>
    <name evidence="10" type="ORF">GN277_20880</name>
</gene>
<keyword evidence="11" id="KW-1185">Reference proteome</keyword>
<evidence type="ECO:0000256" key="1">
    <source>
        <dbReference type="ARBA" id="ARBA00004429"/>
    </source>
</evidence>
<comment type="caution">
    <text evidence="10">The sequence shown here is derived from an EMBL/GenBank/DDBJ whole genome shotgun (WGS) entry which is preliminary data.</text>
</comment>
<comment type="similarity">
    <text evidence="8">Belongs to the binding-protein-dependent transport system permease family.</text>
</comment>
<proteinExistence type="inferred from homology"/>
<keyword evidence="4" id="KW-0997">Cell inner membrane</keyword>
<evidence type="ECO:0000256" key="4">
    <source>
        <dbReference type="ARBA" id="ARBA00022519"/>
    </source>
</evidence>
<keyword evidence="6 8" id="KW-1133">Transmembrane helix</keyword>
<evidence type="ECO:0000313" key="10">
    <source>
        <dbReference type="EMBL" id="MXP77714.1"/>
    </source>
</evidence>
<keyword evidence="5 8" id="KW-0812">Transmembrane</keyword>
<sequence>MVLSCFVFTIILPVVVMLLWTVTERWAWPDLFPQVFSMRALAGIFQKGGTLTRIFLSSIMISSVVAVLSVIIGTLTARALVLYEFRGKGLIHFLTVLPFMVPATVFAMGIQITFIKMGLNNTVMGVAVSHLICSLPYAVRLMMDGTAAVGDRLEEQARVLGASAVQAFVRVTLPLLVPVLLSAFSMSYIVSFSQYFLTLLIGGGQVKTFTVVMVPYLLSGERNIACAYSVIFLGVTLAVFGIFEKIADRWSRNLDTEFYT</sequence>
<dbReference type="EMBL" id="WUQX01000001">
    <property type="protein sequence ID" value="MXP77714.1"/>
    <property type="molecule type" value="Genomic_DNA"/>
</dbReference>
<accession>A0A7X3MJY8</accession>
<dbReference type="AlphaFoldDB" id="A0A7X3MJY8"/>
<feature type="transmembrane region" description="Helical" evidence="8">
    <location>
        <begin position="89"/>
        <end position="110"/>
    </location>
</feature>
<dbReference type="GO" id="GO:0055085">
    <property type="term" value="P:transmembrane transport"/>
    <property type="evidence" value="ECO:0007669"/>
    <property type="project" value="InterPro"/>
</dbReference>
<keyword evidence="2 8" id="KW-0813">Transport</keyword>
<dbReference type="PANTHER" id="PTHR43357">
    <property type="entry name" value="INNER MEMBRANE ABC TRANSPORTER PERMEASE PROTEIN YDCV"/>
    <property type="match status" value="1"/>
</dbReference>
<evidence type="ECO:0000313" key="11">
    <source>
        <dbReference type="Proteomes" id="UP000460412"/>
    </source>
</evidence>
<organism evidence="10 11">
    <name type="scientific">Sporofaciens musculi</name>
    <dbReference type="NCBI Taxonomy" id="2681861"/>
    <lineage>
        <taxon>Bacteria</taxon>
        <taxon>Bacillati</taxon>
        <taxon>Bacillota</taxon>
        <taxon>Clostridia</taxon>
        <taxon>Lachnospirales</taxon>
        <taxon>Lachnospiraceae</taxon>
        <taxon>Sporofaciens</taxon>
    </lineage>
</organism>
<feature type="transmembrane region" description="Helical" evidence="8">
    <location>
        <begin position="122"/>
        <end position="139"/>
    </location>
</feature>
<dbReference type="Pfam" id="PF00528">
    <property type="entry name" value="BPD_transp_1"/>
    <property type="match status" value="1"/>
</dbReference>
<dbReference type="InterPro" id="IPR000515">
    <property type="entry name" value="MetI-like"/>
</dbReference>
<feature type="domain" description="ABC transmembrane type-1" evidence="9">
    <location>
        <begin position="55"/>
        <end position="243"/>
    </location>
</feature>
<dbReference type="InterPro" id="IPR035906">
    <property type="entry name" value="MetI-like_sf"/>
</dbReference>
<name>A0A7X3MJY8_9FIRM</name>
<feature type="transmembrane region" description="Helical" evidence="8">
    <location>
        <begin position="6"/>
        <end position="23"/>
    </location>
</feature>
<keyword evidence="3" id="KW-1003">Cell membrane</keyword>
<protein>
    <submittedName>
        <fullName evidence="10">ABC transporter permease subunit</fullName>
    </submittedName>
</protein>
<reference evidence="10 11" key="1">
    <citation type="submission" date="2019-12" db="EMBL/GenBank/DDBJ databases">
        <title>Sporaefaciens musculi gen. nov., sp. nov., a novel bacterium isolated from the caecum of an obese mouse.</title>
        <authorList>
            <person name="Rasmussen T.S."/>
            <person name="Streidl T."/>
            <person name="Hitch T.C.A."/>
            <person name="Wortmann E."/>
            <person name="Deptula P."/>
            <person name="Hansen M."/>
            <person name="Nielsen D.S."/>
            <person name="Clavel T."/>
            <person name="Vogensen F.K."/>
        </authorList>
    </citation>
    <scope>NUCLEOTIDE SEQUENCE [LARGE SCALE GENOMIC DNA]</scope>
    <source>
        <strain evidence="10 11">WCA-9-b2</strain>
    </source>
</reference>
<dbReference type="CDD" id="cd06261">
    <property type="entry name" value="TM_PBP2"/>
    <property type="match status" value="1"/>
</dbReference>
<feature type="transmembrane region" description="Helical" evidence="8">
    <location>
        <begin position="196"/>
        <end position="218"/>
    </location>
</feature>
<feature type="transmembrane region" description="Helical" evidence="8">
    <location>
        <begin position="159"/>
        <end position="184"/>
    </location>
</feature>
<evidence type="ECO:0000256" key="6">
    <source>
        <dbReference type="ARBA" id="ARBA00022989"/>
    </source>
</evidence>
<comment type="subcellular location">
    <subcellularLocation>
        <location evidence="1">Cell inner membrane</location>
        <topology evidence="1">Multi-pass membrane protein</topology>
    </subcellularLocation>
    <subcellularLocation>
        <location evidence="8">Cell membrane</location>
        <topology evidence="8">Multi-pass membrane protein</topology>
    </subcellularLocation>
</comment>
<keyword evidence="7 8" id="KW-0472">Membrane</keyword>
<dbReference type="GO" id="GO:0005886">
    <property type="term" value="C:plasma membrane"/>
    <property type="evidence" value="ECO:0007669"/>
    <property type="project" value="UniProtKB-SubCell"/>
</dbReference>
<evidence type="ECO:0000259" key="9">
    <source>
        <dbReference type="PROSITE" id="PS50928"/>
    </source>
</evidence>
<dbReference type="Gene3D" id="1.10.3720.10">
    <property type="entry name" value="MetI-like"/>
    <property type="match status" value="1"/>
</dbReference>
<dbReference type="Proteomes" id="UP000460412">
    <property type="component" value="Unassembled WGS sequence"/>
</dbReference>
<dbReference type="PANTHER" id="PTHR43357:SF4">
    <property type="entry name" value="INNER MEMBRANE ABC TRANSPORTER PERMEASE PROTEIN YDCV"/>
    <property type="match status" value="1"/>
</dbReference>
<evidence type="ECO:0000256" key="5">
    <source>
        <dbReference type="ARBA" id="ARBA00022692"/>
    </source>
</evidence>
<dbReference type="SUPFAM" id="SSF161098">
    <property type="entry name" value="MetI-like"/>
    <property type="match status" value="1"/>
</dbReference>